<evidence type="ECO:0000313" key="1">
    <source>
        <dbReference type="EMBL" id="STX50409.1"/>
    </source>
</evidence>
<proteinExistence type="predicted"/>
<dbReference type="RefSeq" id="WP_115330128.1">
    <property type="nucleotide sequence ID" value="NZ_CAAAHP010000004.1"/>
</dbReference>
<sequence>MQKNDKKVEEKAANTSKLLGLVNLIITPLYALDTKVGLTVTLTANAFLLSYLHELGKRRRPGSNTINKINTFFSSQAKTESLEVENALRNIVNGGDAVYNEVLTKFTT</sequence>
<gene>
    <name evidence="1" type="ORF">NCTC13316_00490</name>
</gene>
<reference evidence="1 2" key="1">
    <citation type="submission" date="2018-06" db="EMBL/GenBank/DDBJ databases">
        <authorList>
            <consortium name="Pathogen Informatics"/>
            <person name="Doyle S."/>
        </authorList>
    </citation>
    <scope>NUCLEOTIDE SEQUENCE [LARGE SCALE GENOMIC DNA]</scope>
    <source>
        <strain evidence="1 2">NCTC13316</strain>
    </source>
</reference>
<name>A0A378JJL9_9GAMM</name>
<organism evidence="1 2">
    <name type="scientific">Legionella busanensis</name>
    <dbReference type="NCBI Taxonomy" id="190655"/>
    <lineage>
        <taxon>Bacteria</taxon>
        <taxon>Pseudomonadati</taxon>
        <taxon>Pseudomonadota</taxon>
        <taxon>Gammaproteobacteria</taxon>
        <taxon>Legionellales</taxon>
        <taxon>Legionellaceae</taxon>
        <taxon>Legionella</taxon>
    </lineage>
</organism>
<dbReference type="AlphaFoldDB" id="A0A378JJL9"/>
<evidence type="ECO:0000313" key="2">
    <source>
        <dbReference type="Proteomes" id="UP000254794"/>
    </source>
</evidence>
<accession>A0A378JJL9</accession>
<dbReference type="OrthoDB" id="5651164at2"/>
<dbReference type="EMBL" id="UGOD01000001">
    <property type="protein sequence ID" value="STX50409.1"/>
    <property type="molecule type" value="Genomic_DNA"/>
</dbReference>
<dbReference type="Proteomes" id="UP000254794">
    <property type="component" value="Unassembled WGS sequence"/>
</dbReference>
<protein>
    <submittedName>
        <fullName evidence="1">Uncharacterized protein</fullName>
    </submittedName>
</protein>
<keyword evidence="2" id="KW-1185">Reference proteome</keyword>